<accession>A0A328AWB8</accession>
<dbReference type="GO" id="GO:0016020">
    <property type="term" value="C:membrane"/>
    <property type="evidence" value="ECO:0007669"/>
    <property type="project" value="UniProtKB-SubCell"/>
</dbReference>
<organism evidence="5 6">
    <name type="scientific">Phenylobacterium deserti</name>
    <dbReference type="NCBI Taxonomy" id="1914756"/>
    <lineage>
        <taxon>Bacteria</taxon>
        <taxon>Pseudomonadati</taxon>
        <taxon>Pseudomonadota</taxon>
        <taxon>Alphaproteobacteria</taxon>
        <taxon>Caulobacterales</taxon>
        <taxon>Caulobacteraceae</taxon>
        <taxon>Phenylobacterium</taxon>
    </lineage>
</organism>
<protein>
    <submittedName>
        <fullName evidence="5">Uncharacterized protein</fullName>
    </submittedName>
</protein>
<evidence type="ECO:0000313" key="6">
    <source>
        <dbReference type="Proteomes" id="UP000249725"/>
    </source>
</evidence>
<keyword evidence="6" id="KW-1185">Reference proteome</keyword>
<evidence type="ECO:0000313" key="5">
    <source>
        <dbReference type="EMBL" id="RAK57148.1"/>
    </source>
</evidence>
<dbReference type="Gene3D" id="3.30.1150.10">
    <property type="match status" value="1"/>
</dbReference>
<evidence type="ECO:0000256" key="3">
    <source>
        <dbReference type="ARBA" id="ARBA00022989"/>
    </source>
</evidence>
<comment type="subcellular location">
    <subcellularLocation>
        <location evidence="1">Membrane</location>
        <topology evidence="1">Single-pass membrane protein</topology>
    </subcellularLocation>
</comment>
<evidence type="ECO:0000256" key="2">
    <source>
        <dbReference type="ARBA" id="ARBA00022692"/>
    </source>
</evidence>
<proteinExistence type="predicted"/>
<gene>
    <name evidence="5" type="ORF">DJ018_04110</name>
</gene>
<name>A0A328AWB8_9CAUL</name>
<keyword evidence="4" id="KW-0472">Membrane</keyword>
<keyword evidence="3" id="KW-1133">Transmembrane helix</keyword>
<keyword evidence="2" id="KW-0812">Transmembrane</keyword>
<dbReference type="InterPro" id="IPR006260">
    <property type="entry name" value="TonB/TolA_C"/>
</dbReference>
<evidence type="ECO:0000256" key="1">
    <source>
        <dbReference type="ARBA" id="ARBA00004167"/>
    </source>
</evidence>
<evidence type="ECO:0000256" key="4">
    <source>
        <dbReference type="ARBA" id="ARBA00023136"/>
    </source>
</evidence>
<dbReference type="Proteomes" id="UP000249725">
    <property type="component" value="Unassembled WGS sequence"/>
</dbReference>
<reference evidence="6" key="1">
    <citation type="submission" date="2018-05" db="EMBL/GenBank/DDBJ databases">
        <authorList>
            <person name="Li X."/>
        </authorList>
    </citation>
    <scope>NUCLEOTIDE SEQUENCE [LARGE SCALE GENOMIC DNA]</scope>
    <source>
        <strain evidence="6">YIM 73061</strain>
    </source>
</reference>
<dbReference type="NCBIfam" id="TIGR01352">
    <property type="entry name" value="tonB_Cterm"/>
    <property type="match status" value="1"/>
</dbReference>
<dbReference type="AlphaFoldDB" id="A0A328AWB8"/>
<comment type="caution">
    <text evidence="5">The sequence shown here is derived from an EMBL/GenBank/DDBJ whole genome shotgun (WGS) entry which is preliminary data.</text>
</comment>
<dbReference type="EMBL" id="QFYR01000001">
    <property type="protein sequence ID" value="RAK57148.1"/>
    <property type="molecule type" value="Genomic_DNA"/>
</dbReference>
<sequence>MSAVWMLAAVALAAPTELKPHGGMITQPDWQETPSPEQLSQAYPKFGYLFWLEARVTLDCRVTIHGALEACKVGDVTHKDFGFEEAALSMARFFRMRPETRNGEPVAGASVRVPIRFKLPEPPPAPKLPAEPATPALRELAVKWVDAGGGIEAYDASFERLASTLDCKADACLHAERRKATAQALRAAADANRSKVREDLLRILTADLTEADLRDLIAFASTPAGASVLKRDQDEHELTAALVLEQRRRMAIEGQAEFCKRWDCKAPTVDEAKEALAIAARSLDLPNPAWSQWPPVQAMRAQRPPLAKIVNLAGSARLECTVGENGVLTRCEAADEAPKGIGFGAAALRMRGFFKINPVQMAQGGYGKTTAVIVPFLPEPQPPSTFAAPKPRSEHALQLALAALSTEQDRALQNAWKVEVAERLKAEPLPDASPQAQAALIAATATAGEKVGAEMLRHRAAALSQRLTDDELRTAAIFWRSPLGQRLRLSRSRNQLAYQEMGMHHVWMVHAETGKRLCEALGCEAALEPAQQQRSQVDRVKPDT</sequence>
<dbReference type="SUPFAM" id="SSF74653">
    <property type="entry name" value="TolA/TonB C-terminal domain"/>
    <property type="match status" value="1"/>
</dbReference>